<dbReference type="EMBL" id="JAGHKO010000004">
    <property type="protein sequence ID" value="MBO9202376.1"/>
    <property type="molecule type" value="Genomic_DNA"/>
</dbReference>
<evidence type="ECO:0008006" key="3">
    <source>
        <dbReference type="Google" id="ProtNLM"/>
    </source>
</evidence>
<evidence type="ECO:0000313" key="2">
    <source>
        <dbReference type="Proteomes" id="UP000677244"/>
    </source>
</evidence>
<gene>
    <name evidence="1" type="ORF">J7I42_18970</name>
</gene>
<reference evidence="1 2" key="1">
    <citation type="submission" date="2021-03" db="EMBL/GenBank/DDBJ databases">
        <title>Assistant Professor.</title>
        <authorList>
            <person name="Huq M.A."/>
        </authorList>
    </citation>
    <scope>NUCLEOTIDE SEQUENCE [LARGE SCALE GENOMIC DNA]</scope>
    <source>
        <strain evidence="1 2">MAH-29</strain>
    </source>
</reference>
<name>A0ABS3YYZ4_9BACT</name>
<dbReference type="PROSITE" id="PS51257">
    <property type="entry name" value="PROKAR_LIPOPROTEIN"/>
    <property type="match status" value="1"/>
</dbReference>
<organism evidence="1 2">
    <name type="scientific">Niastella soli</name>
    <dbReference type="NCBI Taxonomy" id="2821487"/>
    <lineage>
        <taxon>Bacteria</taxon>
        <taxon>Pseudomonadati</taxon>
        <taxon>Bacteroidota</taxon>
        <taxon>Chitinophagia</taxon>
        <taxon>Chitinophagales</taxon>
        <taxon>Chitinophagaceae</taxon>
        <taxon>Niastella</taxon>
    </lineage>
</organism>
<evidence type="ECO:0000313" key="1">
    <source>
        <dbReference type="EMBL" id="MBO9202376.1"/>
    </source>
</evidence>
<dbReference type="RefSeq" id="WP_209140422.1">
    <property type="nucleotide sequence ID" value="NZ_JAGHKO010000004.1"/>
</dbReference>
<accession>A0ABS3YYZ4</accession>
<proteinExistence type="predicted"/>
<comment type="caution">
    <text evidence="1">The sequence shown here is derived from an EMBL/GenBank/DDBJ whole genome shotgun (WGS) entry which is preliminary data.</text>
</comment>
<dbReference type="Proteomes" id="UP000677244">
    <property type="component" value="Unassembled WGS sequence"/>
</dbReference>
<protein>
    <recommendedName>
        <fullName evidence="3">Cyclophilin-like domain-containing protein</fullName>
    </recommendedName>
</protein>
<keyword evidence="2" id="KW-1185">Reference proteome</keyword>
<sequence length="137" mass="15397">MKYIITALALTAILVSCNKKGQDFKIKSVTLLKHRPLQYPQELLRVKFLDGADSQKVIGITSGYPANLPLPATMLVDPAFKLKLYSQPCYVQLWGDSTGLIGSSKVNMDDYKIIFPLDMEVENEDMKVTLTGKWDQQ</sequence>